<organism evidence="1 2">
    <name type="scientific">Flavonifractor plautii</name>
    <name type="common">Fusobacterium plautii</name>
    <dbReference type="NCBI Taxonomy" id="292800"/>
    <lineage>
        <taxon>Bacteria</taxon>
        <taxon>Bacillati</taxon>
        <taxon>Bacillota</taxon>
        <taxon>Clostridia</taxon>
        <taxon>Eubacteriales</taxon>
        <taxon>Oscillospiraceae</taxon>
        <taxon>Flavonifractor</taxon>
    </lineage>
</organism>
<protein>
    <submittedName>
        <fullName evidence="1">Uncharacterized protein</fullName>
    </submittedName>
</protein>
<evidence type="ECO:0000313" key="1">
    <source>
        <dbReference type="EMBL" id="CUO16395.1"/>
    </source>
</evidence>
<proteinExistence type="predicted"/>
<dbReference type="Proteomes" id="UP000095746">
    <property type="component" value="Unassembled WGS sequence"/>
</dbReference>
<dbReference type="AlphaFoldDB" id="A0A174CXA6"/>
<accession>A0A174CXA6</accession>
<name>A0A174CXA6_FLAPL</name>
<sequence>MVNAELAEMLRRQRTEPDIVVRYSFPLECGVDLPNGAHLPLHLRHTRLQVAVFPADAVRQPELNVKGPVLVKPHGGQAAQLRAQFRRRLAGDQHCSGFLPSLSRYVLLCRYGQGIQPLSSQKFPRKRCEKWLHCGENAGEFYCIHIPRLHLARSDIVQREGKQYRIGFRVVGNTGIAVGFQGSTFVQPLPHQILRLQVCSAPILIRQNPHYPQLDALVRSRHPLYLLSVGFKAAEELDQRFP</sequence>
<evidence type="ECO:0000313" key="2">
    <source>
        <dbReference type="Proteomes" id="UP000095746"/>
    </source>
</evidence>
<reference evidence="1 2" key="1">
    <citation type="submission" date="2015-09" db="EMBL/GenBank/DDBJ databases">
        <authorList>
            <consortium name="Pathogen Informatics"/>
        </authorList>
    </citation>
    <scope>NUCLEOTIDE SEQUENCE [LARGE SCALE GENOMIC DNA]</scope>
    <source>
        <strain evidence="1 2">2789STDY5608854</strain>
    </source>
</reference>
<gene>
    <name evidence="1" type="ORF">ERS852411_01077</name>
</gene>
<dbReference type="EMBL" id="CYZT01000052">
    <property type="protein sequence ID" value="CUO16395.1"/>
    <property type="molecule type" value="Genomic_DNA"/>
</dbReference>